<comment type="caution">
    <text evidence="1">The sequence shown here is derived from an EMBL/GenBank/DDBJ whole genome shotgun (WGS) entry which is preliminary data.</text>
</comment>
<dbReference type="RefSeq" id="WP_217148337.1">
    <property type="nucleotide sequence ID" value="NZ_JAFMOY010000113.1"/>
</dbReference>
<keyword evidence="2" id="KW-1185">Reference proteome</keyword>
<protein>
    <submittedName>
        <fullName evidence="1">Uncharacterized protein</fullName>
    </submittedName>
</protein>
<dbReference type="Proteomes" id="UP000739284">
    <property type="component" value="Unassembled WGS sequence"/>
</dbReference>
<reference evidence="1 2" key="1">
    <citation type="submission" date="2021-03" db="EMBL/GenBank/DDBJ databases">
        <title>Five novel Rahnella species.</title>
        <authorList>
            <person name="Brady C."/>
            <person name="Asselin J."/>
            <person name="Beer S."/>
            <person name="Bruberg M.B."/>
            <person name="Crampton B."/>
            <person name="Venter S."/>
            <person name="Arnold D."/>
            <person name="Denman S."/>
        </authorList>
    </citation>
    <scope>NUCLEOTIDE SEQUENCE [LARGE SCALE GENOMIC DNA]</scope>
    <source>
        <strain evidence="1 2">FRB 231</strain>
    </source>
</reference>
<gene>
    <name evidence="1" type="ORF">J1784_05315</name>
</gene>
<proteinExistence type="predicted"/>
<name>A0ABS6LBX3_9GAMM</name>
<evidence type="ECO:0000313" key="1">
    <source>
        <dbReference type="EMBL" id="MBU9844434.1"/>
    </source>
</evidence>
<dbReference type="EMBL" id="JAFMOY010000113">
    <property type="protein sequence ID" value="MBU9844434.1"/>
    <property type="molecule type" value="Genomic_DNA"/>
</dbReference>
<organism evidence="1 2">
    <name type="scientific">Rahnella ecdela</name>
    <dbReference type="NCBI Taxonomy" id="2816250"/>
    <lineage>
        <taxon>Bacteria</taxon>
        <taxon>Pseudomonadati</taxon>
        <taxon>Pseudomonadota</taxon>
        <taxon>Gammaproteobacteria</taxon>
        <taxon>Enterobacterales</taxon>
        <taxon>Yersiniaceae</taxon>
        <taxon>Rahnella</taxon>
    </lineage>
</organism>
<sequence length="80" mass="9066">MKKHHTDQFKHLAPEQQFTCLKMLQRVEETTLDHGITGVAVSVMMKDGHMATLSKFIAQPDEVSVLVSWESDKSKVLNNN</sequence>
<evidence type="ECO:0000313" key="2">
    <source>
        <dbReference type="Proteomes" id="UP000739284"/>
    </source>
</evidence>
<accession>A0ABS6LBX3</accession>